<organism evidence="2 3">
    <name type="scientific">Acidithiobacillus ferrivorans</name>
    <dbReference type="NCBI Taxonomy" id="160808"/>
    <lineage>
        <taxon>Bacteria</taxon>
        <taxon>Pseudomonadati</taxon>
        <taxon>Pseudomonadota</taxon>
        <taxon>Acidithiobacillia</taxon>
        <taxon>Acidithiobacillales</taxon>
        <taxon>Acidithiobacillaceae</taxon>
        <taxon>Acidithiobacillus</taxon>
    </lineage>
</organism>
<sequence length="147" mass="16852">MSMGMQLFDQRTMQFRGLDSEDHAELEAQTLALIEKLIGKYREEIRQPARIFIAWISGVRRDQPRTEAEAKMLADMVQRRESAILPSNMEALRVYADIVKIGAAVAEARIKMIEERTSKPFKVISNHLPSTPQNDDRKGKAEIRRVV</sequence>
<dbReference type="Proteomes" id="UP000093129">
    <property type="component" value="Unassembled WGS sequence"/>
</dbReference>
<gene>
    <name evidence="2" type="ORF">BBC27_08105</name>
</gene>
<evidence type="ECO:0000313" key="3">
    <source>
        <dbReference type="Proteomes" id="UP000093129"/>
    </source>
</evidence>
<evidence type="ECO:0000256" key="1">
    <source>
        <dbReference type="SAM" id="MobiDB-lite"/>
    </source>
</evidence>
<comment type="caution">
    <text evidence="2">The sequence shown here is derived from an EMBL/GenBank/DDBJ whole genome shotgun (WGS) entry which is preliminary data.</text>
</comment>
<reference evidence="2 3" key="1">
    <citation type="submission" date="2016-07" db="EMBL/GenBank/DDBJ databases">
        <title>Draft genome of a psychrotolerant acidophile Acidithiobacillus ferrivorans strain YL15.</title>
        <authorList>
            <person name="Peng T."/>
            <person name="Ma L."/>
            <person name="Nan M."/>
            <person name="An N."/>
            <person name="Wang M."/>
            <person name="Qiu G."/>
            <person name="Zeng W."/>
        </authorList>
    </citation>
    <scope>NUCLEOTIDE SEQUENCE [LARGE SCALE GENOMIC DNA]</scope>
    <source>
        <strain evidence="2 3">YL15</strain>
    </source>
</reference>
<feature type="compositionally biased region" description="Basic and acidic residues" evidence="1">
    <location>
        <begin position="134"/>
        <end position="147"/>
    </location>
</feature>
<name>A0A1B9C0C4_9PROT</name>
<evidence type="ECO:0000313" key="2">
    <source>
        <dbReference type="EMBL" id="OCB03419.1"/>
    </source>
</evidence>
<proteinExistence type="predicted"/>
<dbReference type="RefSeq" id="WP_065412886.1">
    <property type="nucleotide sequence ID" value="NZ_MASQ01000067.1"/>
</dbReference>
<dbReference type="AlphaFoldDB" id="A0A1B9C0C4"/>
<feature type="region of interest" description="Disordered" evidence="1">
    <location>
        <begin position="124"/>
        <end position="147"/>
    </location>
</feature>
<protein>
    <submittedName>
        <fullName evidence="2">Uncharacterized protein</fullName>
    </submittedName>
</protein>
<accession>A0A1B9C0C4</accession>
<dbReference type="EMBL" id="MASQ01000067">
    <property type="protein sequence ID" value="OCB03419.1"/>
    <property type="molecule type" value="Genomic_DNA"/>
</dbReference>